<keyword evidence="2" id="KW-1185">Reference proteome</keyword>
<dbReference type="EMBL" id="KL596646">
    <property type="protein sequence ID" value="KER31393.1"/>
    <property type="molecule type" value="Genomic_DNA"/>
</dbReference>
<proteinExistence type="predicted"/>
<dbReference type="OrthoDB" id="68483at2759"/>
<gene>
    <name evidence="1" type="ORF">T265_02311</name>
</gene>
<accession>A0A074ZV99</accession>
<dbReference type="Proteomes" id="UP000054324">
    <property type="component" value="Unassembled WGS sequence"/>
</dbReference>
<evidence type="ECO:0000313" key="2">
    <source>
        <dbReference type="Proteomes" id="UP000054324"/>
    </source>
</evidence>
<dbReference type="AlphaFoldDB" id="A0A074ZV99"/>
<dbReference type="GeneID" id="20316499"/>
<dbReference type="RefSeq" id="XP_009164789.1">
    <property type="nucleotide sequence ID" value="XM_009166525.1"/>
</dbReference>
<reference evidence="1 2" key="1">
    <citation type="submission" date="2013-11" db="EMBL/GenBank/DDBJ databases">
        <title>Opisthorchis viverrini - life in the bile duct.</title>
        <authorList>
            <person name="Young N.D."/>
            <person name="Nagarajan N."/>
            <person name="Lin S.J."/>
            <person name="Korhonen P.K."/>
            <person name="Jex A.R."/>
            <person name="Hall R.S."/>
            <person name="Safavi-Hemami H."/>
            <person name="Kaewkong W."/>
            <person name="Bertrand D."/>
            <person name="Gao S."/>
            <person name="Seet Q."/>
            <person name="Wongkham S."/>
            <person name="Teh B.T."/>
            <person name="Wongkham C."/>
            <person name="Intapan P.M."/>
            <person name="Maleewong W."/>
            <person name="Yang X."/>
            <person name="Hu M."/>
            <person name="Wang Z."/>
            <person name="Hofmann A."/>
            <person name="Sternberg P.W."/>
            <person name="Tan P."/>
            <person name="Wang J."/>
            <person name="Gasser R.B."/>
        </authorList>
    </citation>
    <scope>NUCLEOTIDE SEQUENCE [LARGE SCALE GENOMIC DNA]</scope>
</reference>
<protein>
    <submittedName>
        <fullName evidence="1">Uncharacterized protein</fullName>
    </submittedName>
</protein>
<evidence type="ECO:0000313" key="1">
    <source>
        <dbReference type="EMBL" id="KER31393.1"/>
    </source>
</evidence>
<dbReference type="CTD" id="20316499"/>
<organism evidence="1 2">
    <name type="scientific">Opisthorchis viverrini</name>
    <name type="common">Southeast Asian liver fluke</name>
    <dbReference type="NCBI Taxonomy" id="6198"/>
    <lineage>
        <taxon>Eukaryota</taxon>
        <taxon>Metazoa</taxon>
        <taxon>Spiralia</taxon>
        <taxon>Lophotrochozoa</taxon>
        <taxon>Platyhelminthes</taxon>
        <taxon>Trematoda</taxon>
        <taxon>Digenea</taxon>
        <taxon>Opisthorchiida</taxon>
        <taxon>Opisthorchiata</taxon>
        <taxon>Opisthorchiidae</taxon>
        <taxon>Opisthorchis</taxon>
    </lineage>
</organism>
<dbReference type="KEGG" id="ovi:T265_02311"/>
<sequence length="123" mass="13277">MANWKASLQKSPKPAMPAYSLSKFCFSRRSSAVLTEGLPRARSYGPAVAPIQCLIAMPSEGSTRAGILPGCPSLDRGSREAEAEFEPRTFRSVNSRSNNLTNNLAFGQGNMFFCACKLLCAPN</sequence>
<name>A0A074ZV99_OPIVI</name>